<evidence type="ECO:0000256" key="5">
    <source>
        <dbReference type="ARBA" id="ARBA00022737"/>
    </source>
</evidence>
<dbReference type="SMART" id="SM00382">
    <property type="entry name" value="AAA"/>
    <property type="match status" value="2"/>
</dbReference>
<dbReference type="AlphaFoldDB" id="A0A1T4XVG9"/>
<evidence type="ECO:0000256" key="1">
    <source>
        <dbReference type="ARBA" id="ARBA00004202"/>
    </source>
</evidence>
<reference evidence="11 12" key="1">
    <citation type="submission" date="2017-02" db="EMBL/GenBank/DDBJ databases">
        <authorList>
            <person name="Peterson S.W."/>
        </authorList>
    </citation>
    <scope>NUCLEOTIDE SEQUENCE [LARGE SCALE GENOMIC DNA]</scope>
    <source>
        <strain evidence="11 12">ATCC 49788</strain>
    </source>
</reference>
<evidence type="ECO:0000256" key="6">
    <source>
        <dbReference type="ARBA" id="ARBA00022741"/>
    </source>
</evidence>
<accession>A0A1T4XVG9</accession>
<evidence type="ECO:0000313" key="12">
    <source>
        <dbReference type="Proteomes" id="UP000190460"/>
    </source>
</evidence>
<dbReference type="RefSeq" id="WP_078923977.1">
    <property type="nucleotide sequence ID" value="NZ_FUYB01000024.1"/>
</dbReference>
<evidence type="ECO:0000256" key="8">
    <source>
        <dbReference type="ARBA" id="ARBA00022967"/>
    </source>
</evidence>
<dbReference type="GO" id="GO:0005886">
    <property type="term" value="C:plasma membrane"/>
    <property type="evidence" value="ECO:0007669"/>
    <property type="project" value="UniProtKB-SubCell"/>
</dbReference>
<feature type="domain" description="ABC transporter" evidence="10">
    <location>
        <begin position="6"/>
        <end position="241"/>
    </location>
</feature>
<evidence type="ECO:0000256" key="2">
    <source>
        <dbReference type="ARBA" id="ARBA00022448"/>
    </source>
</evidence>
<dbReference type="CDD" id="cd03215">
    <property type="entry name" value="ABC_Carb_Monos_II"/>
    <property type="match status" value="1"/>
</dbReference>
<keyword evidence="5" id="KW-0677">Repeat</keyword>
<keyword evidence="12" id="KW-1185">Reference proteome</keyword>
<organism evidence="11 12">
    <name type="scientific">Thiothrix eikelboomii</name>
    <dbReference type="NCBI Taxonomy" id="92487"/>
    <lineage>
        <taxon>Bacteria</taxon>
        <taxon>Pseudomonadati</taxon>
        <taxon>Pseudomonadota</taxon>
        <taxon>Gammaproteobacteria</taxon>
        <taxon>Thiotrichales</taxon>
        <taxon>Thiotrichaceae</taxon>
        <taxon>Thiothrix</taxon>
    </lineage>
</organism>
<keyword evidence="2" id="KW-0813">Transport</keyword>
<dbReference type="PROSITE" id="PS00211">
    <property type="entry name" value="ABC_TRANSPORTER_1"/>
    <property type="match status" value="1"/>
</dbReference>
<dbReference type="InterPro" id="IPR050107">
    <property type="entry name" value="ABC_carbohydrate_import_ATPase"/>
</dbReference>
<evidence type="ECO:0000313" key="11">
    <source>
        <dbReference type="EMBL" id="SKA93569.1"/>
    </source>
</evidence>
<dbReference type="STRING" id="92487.SAMN02745130_03539"/>
<dbReference type="EMBL" id="FUYB01000024">
    <property type="protein sequence ID" value="SKA93569.1"/>
    <property type="molecule type" value="Genomic_DNA"/>
</dbReference>
<keyword evidence="8" id="KW-1278">Translocase</keyword>
<dbReference type="Proteomes" id="UP000190460">
    <property type="component" value="Unassembled WGS sequence"/>
</dbReference>
<proteinExistence type="predicted"/>
<evidence type="ECO:0000256" key="7">
    <source>
        <dbReference type="ARBA" id="ARBA00022840"/>
    </source>
</evidence>
<evidence type="ECO:0000256" key="3">
    <source>
        <dbReference type="ARBA" id="ARBA00022475"/>
    </source>
</evidence>
<dbReference type="FunFam" id="3.40.50.300:FF:000127">
    <property type="entry name" value="Ribose import ATP-binding protein RbsA"/>
    <property type="match status" value="1"/>
</dbReference>
<dbReference type="GO" id="GO:0016887">
    <property type="term" value="F:ATP hydrolysis activity"/>
    <property type="evidence" value="ECO:0007669"/>
    <property type="project" value="InterPro"/>
</dbReference>
<evidence type="ECO:0000256" key="9">
    <source>
        <dbReference type="ARBA" id="ARBA00023136"/>
    </source>
</evidence>
<keyword evidence="4" id="KW-0762">Sugar transport</keyword>
<keyword evidence="3" id="KW-1003">Cell membrane</keyword>
<dbReference type="Pfam" id="PF00005">
    <property type="entry name" value="ABC_tran"/>
    <property type="match status" value="2"/>
</dbReference>
<protein>
    <submittedName>
        <fullName evidence="11">Nucleoside ABC transporter ATP-binding protein</fullName>
    </submittedName>
</protein>
<dbReference type="OrthoDB" id="9776369at2"/>
<keyword evidence="9" id="KW-0472">Membrane</keyword>
<dbReference type="GO" id="GO:0005524">
    <property type="term" value="F:ATP binding"/>
    <property type="evidence" value="ECO:0007669"/>
    <property type="project" value="UniProtKB-KW"/>
</dbReference>
<gene>
    <name evidence="11" type="ORF">SAMN02745130_03539</name>
</gene>
<keyword evidence="7 11" id="KW-0067">ATP-binding</keyword>
<dbReference type="InterPro" id="IPR003593">
    <property type="entry name" value="AAA+_ATPase"/>
</dbReference>
<evidence type="ECO:0000256" key="4">
    <source>
        <dbReference type="ARBA" id="ARBA00022597"/>
    </source>
</evidence>
<dbReference type="InterPro" id="IPR027417">
    <property type="entry name" value="P-loop_NTPase"/>
</dbReference>
<keyword evidence="6" id="KW-0547">Nucleotide-binding</keyword>
<dbReference type="PANTHER" id="PTHR43790">
    <property type="entry name" value="CARBOHYDRATE TRANSPORT ATP-BINDING PROTEIN MG119-RELATED"/>
    <property type="match status" value="1"/>
</dbReference>
<dbReference type="InterPro" id="IPR017871">
    <property type="entry name" value="ABC_transporter-like_CS"/>
</dbReference>
<dbReference type="PANTHER" id="PTHR43790:SF4">
    <property type="entry name" value="GUANOSINE IMPORT ATP-BINDING PROTEIN NUPO"/>
    <property type="match status" value="1"/>
</dbReference>
<dbReference type="InterPro" id="IPR003439">
    <property type="entry name" value="ABC_transporter-like_ATP-bd"/>
</dbReference>
<dbReference type="SUPFAM" id="SSF52540">
    <property type="entry name" value="P-loop containing nucleoside triphosphate hydrolases"/>
    <property type="match status" value="2"/>
</dbReference>
<name>A0A1T4XVG9_9GAMM</name>
<feature type="domain" description="ABC transporter" evidence="10">
    <location>
        <begin position="258"/>
        <end position="505"/>
    </location>
</feature>
<dbReference type="Gene3D" id="3.40.50.300">
    <property type="entry name" value="P-loop containing nucleotide triphosphate hydrolases"/>
    <property type="match status" value="2"/>
</dbReference>
<comment type="subcellular location">
    <subcellularLocation>
        <location evidence="1">Cell membrane</location>
        <topology evidence="1">Peripheral membrane protein</topology>
    </subcellularLocation>
</comment>
<dbReference type="PROSITE" id="PS50893">
    <property type="entry name" value="ABC_TRANSPORTER_2"/>
    <property type="match status" value="2"/>
</dbReference>
<sequence>MAACALELIQISKRFGLVKANQDISLCVPAGSIHGIIGENGAGKSSLVNIIYGFYQADSGEIRIQGQPIKIQDSKQAIAAGIGMVHQHFMLVEEFTALENIMLGAEGGLLLHEGEQRVRQRLAELSRLYGLEVPLDTPVNQLAVGVQQRIEILKTLYREARILILDEPTGVLTPQEADELFKILRALKADGVTILLITHKLREIMAITDQVSVMRQGKMVAHRVTAETSMPELAELMVGRKLQQSFERLARPTGELLLQVRDLTVYDRQGWLRVNKVNFHVAAGEVVGIAGVSGNGQTELLQALAGILPLSSGEILFAGQTITAQQPSNPARMRDLGMAHVPEDRHRMGLVLSFAADQSSILGYQRADKYNQGWRLEESVIRHEYAERAEQFDIRPRDPLLGSSHFSGGNQQKIVLAREIGAEPSVLLVGQPTRGVDIGAIEFIHQQLMTMRNEGKGIVLVSVELDEIMRLADRIIVMCDGMITGEVSREEANEQILGLLMANALGVGVNEQPGSSA</sequence>
<dbReference type="CDD" id="cd03216">
    <property type="entry name" value="ABC_Carb_Monos_I"/>
    <property type="match status" value="1"/>
</dbReference>
<evidence type="ECO:0000259" key="10">
    <source>
        <dbReference type="PROSITE" id="PS50893"/>
    </source>
</evidence>